<keyword evidence="6" id="KW-1185">Reference proteome</keyword>
<dbReference type="PRINTS" id="PR00455">
    <property type="entry name" value="HTHTETR"/>
</dbReference>
<evidence type="ECO:0000256" key="1">
    <source>
        <dbReference type="ARBA" id="ARBA00023125"/>
    </source>
</evidence>
<dbReference type="Proteomes" id="UP000295341">
    <property type="component" value="Unassembled WGS sequence"/>
</dbReference>
<evidence type="ECO:0000259" key="4">
    <source>
        <dbReference type="PROSITE" id="PS50977"/>
    </source>
</evidence>
<dbReference type="InterPro" id="IPR001647">
    <property type="entry name" value="HTH_TetR"/>
</dbReference>
<accession>A0A4R7NWM4</accession>
<dbReference type="OrthoDB" id="9809772at2"/>
<dbReference type="PROSITE" id="PS50977">
    <property type="entry name" value="HTH_TETR_2"/>
    <property type="match status" value="1"/>
</dbReference>
<sequence>MRRHNRGTLAQGSERDHSEILLMPVGEAGVSAPDQSRSSVPATPVVKHAPIVTKVSANLLRRKEIGQERRERTRAKLLAAAAQVLAEYGEQKATIDDFIQAAGVARGTFYNYYQTRGQILDDLWAEIGRDPFVGIQKACASIKDPAERLVTKTRLILKTAQDNTTWGWVVFALSLDITTVNADLLAFPRPDLEEGLRKGRFKFDEIHAAKDLVVGACRTALHALLIEERSEGYPPAIAALMLRSLGVSATEAQSLVKRPLPTMRSHLSPAANGARLGNLSPA</sequence>
<protein>
    <submittedName>
        <fullName evidence="5">TetR family transcriptional regulator</fullName>
    </submittedName>
</protein>
<dbReference type="PANTHER" id="PTHR43479:SF11">
    <property type="entry name" value="ACREF_ENVCD OPERON REPRESSOR-RELATED"/>
    <property type="match status" value="1"/>
</dbReference>
<dbReference type="Gene3D" id="1.10.357.10">
    <property type="entry name" value="Tetracycline Repressor, domain 2"/>
    <property type="match status" value="1"/>
</dbReference>
<dbReference type="RefSeq" id="WP_133883216.1">
    <property type="nucleotide sequence ID" value="NZ_SOBT01000011.1"/>
</dbReference>
<organism evidence="5 6">
    <name type="scientific">Panacagrimonas perspica</name>
    <dbReference type="NCBI Taxonomy" id="381431"/>
    <lineage>
        <taxon>Bacteria</taxon>
        <taxon>Pseudomonadati</taxon>
        <taxon>Pseudomonadota</taxon>
        <taxon>Gammaproteobacteria</taxon>
        <taxon>Nevskiales</taxon>
        <taxon>Nevskiaceae</taxon>
        <taxon>Panacagrimonas</taxon>
    </lineage>
</organism>
<dbReference type="AlphaFoldDB" id="A0A4R7NWM4"/>
<gene>
    <name evidence="5" type="ORF">DFR24_4046</name>
</gene>
<dbReference type="InterPro" id="IPR050624">
    <property type="entry name" value="HTH-type_Tx_Regulator"/>
</dbReference>
<name>A0A4R7NWM4_9GAMM</name>
<evidence type="ECO:0000313" key="6">
    <source>
        <dbReference type="Proteomes" id="UP000295341"/>
    </source>
</evidence>
<proteinExistence type="predicted"/>
<dbReference type="InterPro" id="IPR009057">
    <property type="entry name" value="Homeodomain-like_sf"/>
</dbReference>
<keyword evidence="1 2" id="KW-0238">DNA-binding</keyword>
<comment type="caution">
    <text evidence="5">The sequence shown here is derived from an EMBL/GenBank/DDBJ whole genome shotgun (WGS) entry which is preliminary data.</text>
</comment>
<dbReference type="PANTHER" id="PTHR43479">
    <property type="entry name" value="ACREF/ENVCD OPERON REPRESSOR-RELATED"/>
    <property type="match status" value="1"/>
</dbReference>
<dbReference type="Pfam" id="PF00440">
    <property type="entry name" value="TetR_N"/>
    <property type="match status" value="1"/>
</dbReference>
<dbReference type="SUPFAM" id="SSF46689">
    <property type="entry name" value="Homeodomain-like"/>
    <property type="match status" value="1"/>
</dbReference>
<dbReference type="InterPro" id="IPR049513">
    <property type="entry name" value="TetR_C_40"/>
</dbReference>
<feature type="region of interest" description="Disordered" evidence="3">
    <location>
        <begin position="263"/>
        <end position="282"/>
    </location>
</feature>
<feature type="DNA-binding region" description="H-T-H motif" evidence="2">
    <location>
        <begin position="94"/>
        <end position="113"/>
    </location>
</feature>
<dbReference type="GO" id="GO:0003677">
    <property type="term" value="F:DNA binding"/>
    <property type="evidence" value="ECO:0007669"/>
    <property type="project" value="UniProtKB-UniRule"/>
</dbReference>
<evidence type="ECO:0000256" key="3">
    <source>
        <dbReference type="SAM" id="MobiDB-lite"/>
    </source>
</evidence>
<feature type="domain" description="HTH tetR-type" evidence="4">
    <location>
        <begin position="71"/>
        <end position="131"/>
    </location>
</feature>
<dbReference type="Pfam" id="PF21306">
    <property type="entry name" value="TetR_C_40"/>
    <property type="match status" value="1"/>
</dbReference>
<evidence type="ECO:0000256" key="2">
    <source>
        <dbReference type="PROSITE-ProRule" id="PRU00335"/>
    </source>
</evidence>
<evidence type="ECO:0000313" key="5">
    <source>
        <dbReference type="EMBL" id="TDU25604.1"/>
    </source>
</evidence>
<dbReference type="EMBL" id="SOBT01000011">
    <property type="protein sequence ID" value="TDU25604.1"/>
    <property type="molecule type" value="Genomic_DNA"/>
</dbReference>
<reference evidence="5 6" key="1">
    <citation type="submission" date="2019-03" db="EMBL/GenBank/DDBJ databases">
        <title>Genomic Encyclopedia of Type Strains, Phase IV (KMG-IV): sequencing the most valuable type-strain genomes for metagenomic binning, comparative biology and taxonomic classification.</title>
        <authorList>
            <person name="Goeker M."/>
        </authorList>
    </citation>
    <scope>NUCLEOTIDE SEQUENCE [LARGE SCALE GENOMIC DNA]</scope>
    <source>
        <strain evidence="5 6">DSM 26377</strain>
    </source>
</reference>